<dbReference type="HOGENOM" id="CLU_3063463_0_0_3"/>
<sequence>MNDHPLPIVITLTLMKIEKYFTKKARVKPFIFLKLYLNKVNRFIKVIRKKDPI</sequence>
<accession>B0JU39</accession>
<dbReference type="Proteomes" id="UP000001510">
    <property type="component" value="Chromosome"/>
</dbReference>
<dbReference type="EnsemblBacteria" id="BAG01227">
    <property type="protein sequence ID" value="BAG01227"/>
    <property type="gene ID" value="MAE_14050"/>
</dbReference>
<dbReference type="KEGG" id="mar:MAE_14050"/>
<evidence type="ECO:0000313" key="2">
    <source>
        <dbReference type="Proteomes" id="UP000001510"/>
    </source>
</evidence>
<dbReference type="AlphaFoldDB" id="B0JU39"/>
<reference evidence="1 2" key="1">
    <citation type="journal article" date="2007" name="DNA Res.">
        <title>Complete genomic structure of the bloom-forming toxic cyanobacterium Microcystis aeruginosa NIES-843.</title>
        <authorList>
            <person name="Kaneko T."/>
            <person name="Nakajima N."/>
            <person name="Okamoto S."/>
            <person name="Suzuki I."/>
            <person name="Tanabe Y."/>
            <person name="Tamaoki M."/>
            <person name="Nakamura Y."/>
            <person name="Kasai F."/>
            <person name="Watanabe A."/>
            <person name="Kawashima K."/>
            <person name="Kishida Y."/>
            <person name="Ono A."/>
            <person name="Shimizu Y."/>
            <person name="Takahashi C."/>
            <person name="Minami C."/>
            <person name="Fujishiro T."/>
            <person name="Kohara M."/>
            <person name="Katoh M."/>
            <person name="Nakazaki N."/>
            <person name="Nakayama S."/>
            <person name="Yamada M."/>
            <person name="Tabata S."/>
            <person name="Watanabe M.M."/>
        </authorList>
    </citation>
    <scope>NUCLEOTIDE SEQUENCE [LARGE SCALE GENOMIC DNA]</scope>
    <source>
        <strain evidence="2">NIES-843 / IAM M-247</strain>
    </source>
</reference>
<proteinExistence type="predicted"/>
<name>B0JU39_MICAN</name>
<organism evidence="1 2">
    <name type="scientific">Microcystis aeruginosa (strain NIES-843 / IAM M-2473)</name>
    <dbReference type="NCBI Taxonomy" id="449447"/>
    <lineage>
        <taxon>Bacteria</taxon>
        <taxon>Bacillati</taxon>
        <taxon>Cyanobacteriota</taxon>
        <taxon>Cyanophyceae</taxon>
        <taxon>Oscillatoriophycideae</taxon>
        <taxon>Chroococcales</taxon>
        <taxon>Microcystaceae</taxon>
        <taxon>Microcystis</taxon>
    </lineage>
</organism>
<keyword evidence="2" id="KW-1185">Reference proteome</keyword>
<gene>
    <name evidence="1" type="ordered locus">MAE_14050</name>
</gene>
<protein>
    <submittedName>
        <fullName evidence="1">Uncharacterized protein</fullName>
    </submittedName>
</protein>
<dbReference type="PaxDb" id="449447-MAE_14050"/>
<evidence type="ECO:0000313" key="1">
    <source>
        <dbReference type="EMBL" id="BAG01227.1"/>
    </source>
</evidence>
<dbReference type="EMBL" id="AP009552">
    <property type="protein sequence ID" value="BAG01227.1"/>
    <property type="molecule type" value="Genomic_DNA"/>
</dbReference>